<evidence type="ECO:0000313" key="3">
    <source>
        <dbReference type="Proteomes" id="UP000033220"/>
    </source>
</evidence>
<dbReference type="EMBL" id="HE663493">
    <property type="protein sequence ID" value="CCG08600.1"/>
    <property type="molecule type" value="Genomic_DNA"/>
</dbReference>
<dbReference type="InterPro" id="IPR002789">
    <property type="entry name" value="HerA_central"/>
</dbReference>
<dbReference type="SUPFAM" id="SSF52540">
    <property type="entry name" value="P-loop containing nucleoside triphosphate hydrolases"/>
    <property type="match status" value="1"/>
</dbReference>
<name>H6SKT5_PARPM</name>
<reference evidence="2 3" key="1">
    <citation type="submission" date="2012-02" db="EMBL/GenBank/DDBJ databases">
        <title>Shotgun genome sequence of Phaeospirillum photometricum DSM 122.</title>
        <authorList>
            <person name="Duquesne K."/>
            <person name="Sturgis J."/>
        </authorList>
    </citation>
    <scope>NUCLEOTIDE SEQUENCE [LARGE SCALE GENOMIC DNA]</scope>
    <source>
        <strain evidence="3">DSM122</strain>
    </source>
</reference>
<accession>H6SKT5</accession>
<gene>
    <name evidence="2" type="ORF">RSPPHO_01974</name>
</gene>
<dbReference type="CDD" id="cd01127">
    <property type="entry name" value="TrwB_TraG_TraD_VirD4"/>
    <property type="match status" value="1"/>
</dbReference>
<dbReference type="InterPro" id="IPR008571">
    <property type="entry name" value="HerA-like"/>
</dbReference>
<dbReference type="PATRIC" id="fig|1150469.3.peg.2219"/>
<dbReference type="AlphaFoldDB" id="H6SKT5"/>
<evidence type="ECO:0000313" key="2">
    <source>
        <dbReference type="EMBL" id="CCG08600.1"/>
    </source>
</evidence>
<evidence type="ECO:0000259" key="1">
    <source>
        <dbReference type="Pfam" id="PF01935"/>
    </source>
</evidence>
<protein>
    <recommendedName>
        <fullName evidence="1">Helicase HerA central domain-containing protein</fullName>
    </recommendedName>
</protein>
<sequence length="595" mass="65248">MVIRRLCQRVSVMSTVSLFHLRDGDAFGSVLTVDTGSVVVQVFDNETLRRLHVHRPVLLQGRPGRSLIGIITRITRKIQTTETEDGTEAVPEVVSVDAVEVGLIGTLHNMGGERPPRFRRAIETVPEIDALCFSLEGDRLSTFMRAVSEVSEKDGHPLLLGRYALDTSADAFLNGDRLFQRHAAIVGSTGSGKSWTTARLLEQVAELPNANGIVFDIHGEYSPLKGDGFRHLRIAGPGDLDAPGDDVLFLPYWLLGYDALRSLLVDRSDQNAPNQAMLLGRCVRDAKEGFLNAAGRADLLAAFTVDSPIPFAIGDVLTKLDNLNKEMVPGAAGKEKQGDFHAKLSRMIARLEAKVEDRRLGFLFRGGDETKKLAYLDTLVTRLLAGRKDQDDGKGGVKIIDFSEVPSDILPLIVSMVAGLAFSVQQWTPSARRHPVALFCDEAHNYIPDQANEDSEGRVAVRLFERIAKEGRKYGIGLAVISQRPAEVSRTVISQCNNVIAMRLTNPEDQARVKALLPDTLTGFTDMLPVLDTGEAVVVGDASLLPSRIRIAEPGSKPDSRTIDFWKRWSEDMPVGGLDDAVEAWRRQSFGKAEE</sequence>
<dbReference type="InterPro" id="IPR027417">
    <property type="entry name" value="P-loop_NTPase"/>
</dbReference>
<organism evidence="2 3">
    <name type="scientific">Pararhodospirillum photometricum DSM 122</name>
    <dbReference type="NCBI Taxonomy" id="1150469"/>
    <lineage>
        <taxon>Bacteria</taxon>
        <taxon>Pseudomonadati</taxon>
        <taxon>Pseudomonadota</taxon>
        <taxon>Alphaproteobacteria</taxon>
        <taxon>Rhodospirillales</taxon>
        <taxon>Rhodospirillaceae</taxon>
        <taxon>Pararhodospirillum</taxon>
    </lineage>
</organism>
<feature type="domain" description="Helicase HerA central" evidence="1">
    <location>
        <begin position="161"/>
        <end position="417"/>
    </location>
</feature>
<dbReference type="Proteomes" id="UP000033220">
    <property type="component" value="Chromosome DSM 122"/>
</dbReference>
<dbReference type="KEGG" id="rpm:RSPPHO_01974"/>
<dbReference type="HOGENOM" id="CLU_023842_1_0_5"/>
<dbReference type="PANTHER" id="PTHR42957">
    <property type="entry name" value="HELICASE MJ1565-RELATED"/>
    <property type="match status" value="1"/>
</dbReference>
<dbReference type="Gene3D" id="3.40.50.300">
    <property type="entry name" value="P-loop containing nucleotide triphosphate hydrolases"/>
    <property type="match status" value="2"/>
</dbReference>
<dbReference type="PANTHER" id="PTHR42957:SF1">
    <property type="entry name" value="HELICASE MJ1565-RELATED"/>
    <property type="match status" value="1"/>
</dbReference>
<proteinExistence type="predicted"/>
<dbReference type="Pfam" id="PF01935">
    <property type="entry name" value="DUF87"/>
    <property type="match status" value="1"/>
</dbReference>
<keyword evidence="3" id="KW-1185">Reference proteome</keyword>
<dbReference type="eggNOG" id="COG0433">
    <property type="taxonomic scope" value="Bacteria"/>
</dbReference>